<sequence length="326" mass="36179">MTVSNFVNDRLHLLSDTMKERVEKSIKELNYRRNYGAHVLRTSQVWSIGLIIVDRADEFLSDGYTTQIVSGFSNHLNSRGYSTLLQGVKPEDFDRSNIIRNLQTDGIGVLLSGDRGMRRRQFDSICTLQQPMVLFLENFEGAAGEGHKLCAVKQDEFSGGAQLAQTVLNRLPEHVAILTSGLNEWAAVNRRIEGMYAGLRKGNSVKKIFTVPCGDTNHADVHQALEHHVRNEGVPDAMMCISDNVALSAISFLRSRCISVPEQTCVTGFNAFRLHEMCSPTITTMFSPAYEMGQAGAKALLDCLDSDSFEERLITYPGKLIQGESA</sequence>
<dbReference type="Gene3D" id="1.10.260.40">
    <property type="entry name" value="lambda repressor-like DNA-binding domains"/>
    <property type="match status" value="1"/>
</dbReference>
<dbReference type="CDD" id="cd06267">
    <property type="entry name" value="PBP1_LacI_sugar_binding-like"/>
    <property type="match status" value="1"/>
</dbReference>
<reference evidence="5" key="1">
    <citation type="submission" date="2022-05" db="EMBL/GenBank/DDBJ databases">
        <authorList>
            <person name="Park J.-S."/>
        </authorList>
    </citation>
    <scope>NUCLEOTIDE SEQUENCE</scope>
    <source>
        <strain evidence="5">2012CJ41-6</strain>
    </source>
</reference>
<accession>A0ABT0Q8F3</accession>
<evidence type="ECO:0000256" key="2">
    <source>
        <dbReference type="ARBA" id="ARBA00023125"/>
    </source>
</evidence>
<evidence type="ECO:0000259" key="4">
    <source>
        <dbReference type="PROSITE" id="PS50932"/>
    </source>
</evidence>
<dbReference type="Gene3D" id="3.40.50.2300">
    <property type="match status" value="2"/>
</dbReference>
<dbReference type="Proteomes" id="UP001203880">
    <property type="component" value="Unassembled WGS sequence"/>
</dbReference>
<dbReference type="CDD" id="cd01392">
    <property type="entry name" value="HTH_LacI"/>
    <property type="match status" value="1"/>
</dbReference>
<keyword evidence="6" id="KW-1185">Reference proteome</keyword>
<dbReference type="SMART" id="SM00354">
    <property type="entry name" value="HTH_LACI"/>
    <property type="match status" value="1"/>
</dbReference>
<evidence type="ECO:0000313" key="6">
    <source>
        <dbReference type="Proteomes" id="UP001203880"/>
    </source>
</evidence>
<organism evidence="5 6">
    <name type="scientific">Ruegeria spongiae</name>
    <dbReference type="NCBI Taxonomy" id="2942209"/>
    <lineage>
        <taxon>Bacteria</taxon>
        <taxon>Pseudomonadati</taxon>
        <taxon>Pseudomonadota</taxon>
        <taxon>Alphaproteobacteria</taxon>
        <taxon>Rhodobacterales</taxon>
        <taxon>Roseobacteraceae</taxon>
        <taxon>Ruegeria</taxon>
    </lineage>
</organism>
<keyword evidence="3" id="KW-0804">Transcription</keyword>
<dbReference type="InterPro" id="IPR046335">
    <property type="entry name" value="LacI/GalR-like_sensor"/>
</dbReference>
<feature type="domain" description="HTH lacI-type" evidence="4">
    <location>
        <begin position="1"/>
        <end position="42"/>
    </location>
</feature>
<dbReference type="InterPro" id="IPR028082">
    <property type="entry name" value="Peripla_BP_I"/>
</dbReference>
<name>A0ABT0Q8F3_9RHOB</name>
<dbReference type="Pfam" id="PF13377">
    <property type="entry name" value="Peripla_BP_3"/>
    <property type="match status" value="1"/>
</dbReference>
<evidence type="ECO:0000256" key="1">
    <source>
        <dbReference type="ARBA" id="ARBA00023015"/>
    </source>
</evidence>
<evidence type="ECO:0000256" key="3">
    <source>
        <dbReference type="ARBA" id="ARBA00023163"/>
    </source>
</evidence>
<keyword evidence="2" id="KW-0238">DNA-binding</keyword>
<keyword evidence="1" id="KW-0805">Transcription regulation</keyword>
<dbReference type="InterPro" id="IPR010982">
    <property type="entry name" value="Lambda_DNA-bd_dom_sf"/>
</dbReference>
<dbReference type="EMBL" id="JAMFMB010000053">
    <property type="protein sequence ID" value="MCL6286098.1"/>
    <property type="molecule type" value="Genomic_DNA"/>
</dbReference>
<dbReference type="InterPro" id="IPR000843">
    <property type="entry name" value="HTH_LacI"/>
</dbReference>
<dbReference type="PANTHER" id="PTHR30146">
    <property type="entry name" value="LACI-RELATED TRANSCRIPTIONAL REPRESSOR"/>
    <property type="match status" value="1"/>
</dbReference>
<evidence type="ECO:0000313" key="5">
    <source>
        <dbReference type="EMBL" id="MCL6286098.1"/>
    </source>
</evidence>
<dbReference type="PROSITE" id="PS50932">
    <property type="entry name" value="HTH_LACI_2"/>
    <property type="match status" value="1"/>
</dbReference>
<dbReference type="PANTHER" id="PTHR30146:SF109">
    <property type="entry name" value="HTH-TYPE TRANSCRIPTIONAL REGULATOR GALS"/>
    <property type="match status" value="1"/>
</dbReference>
<comment type="caution">
    <text evidence="5">The sequence shown here is derived from an EMBL/GenBank/DDBJ whole genome shotgun (WGS) entry which is preliminary data.</text>
</comment>
<proteinExistence type="predicted"/>
<dbReference type="SUPFAM" id="SSF53822">
    <property type="entry name" value="Periplasmic binding protein-like I"/>
    <property type="match status" value="1"/>
</dbReference>
<gene>
    <name evidence="5" type="ORF">M3P21_21540</name>
</gene>
<protein>
    <submittedName>
        <fullName evidence="5">LacI family transcriptional regulator</fullName>
    </submittedName>
</protein>